<dbReference type="SMART" id="SM00507">
    <property type="entry name" value="HNHc"/>
    <property type="match status" value="1"/>
</dbReference>
<dbReference type="Proteomes" id="UP000268051">
    <property type="component" value="Unassembled WGS sequence"/>
</dbReference>
<protein>
    <submittedName>
        <fullName evidence="2">DUF968 domain-containing protein</fullName>
    </submittedName>
</protein>
<comment type="caution">
    <text evidence="2">The sequence shown here is derived from an EMBL/GenBank/DDBJ whole genome shotgun (WGS) entry which is preliminary data.</text>
</comment>
<dbReference type="OrthoDB" id="6700725at2"/>
<reference evidence="2 3" key="1">
    <citation type="submission" date="2018-10" db="EMBL/GenBank/DDBJ databases">
        <title>Horizontal transference of carbapenem resistance between Klebsiella pneumoniae and Kluyvera ascorbata during abdominal infection: a case report.</title>
        <authorList>
            <person name="Raro O.H.F."/>
            <person name="Lima-Morales D."/>
            <person name="Barth A.L."/>
            <person name="Paim T.G.S."/>
            <person name="Mott M.P."/>
            <person name="Riche C.V.W."/>
            <person name="Teixeira U.F."/>
            <person name="Waechter F."/>
            <person name="Dias C.A.G."/>
        </authorList>
    </citation>
    <scope>NUCLEOTIDE SEQUENCE [LARGE SCALE GENOMIC DNA]</scope>
    <source>
        <strain evidence="2 3">OT2</strain>
    </source>
</reference>
<dbReference type="InterPro" id="IPR010373">
    <property type="entry name" value="DUF968"/>
</dbReference>
<dbReference type="RefSeq" id="WP_123651403.1">
    <property type="nucleotide sequence ID" value="NZ_RHFN01000011.1"/>
</dbReference>
<evidence type="ECO:0000313" key="3">
    <source>
        <dbReference type="Proteomes" id="UP000268051"/>
    </source>
</evidence>
<feature type="domain" description="HNH nuclease" evidence="1">
    <location>
        <begin position="266"/>
        <end position="315"/>
    </location>
</feature>
<sequence length="349" mass="38891">MRALLMPEIARHMGIVLLKPGKELMGLFSGGRILIERQPETMKDLPSGRIPDARQLLAEDPALTPFFLDARVVRAAGGVTALEDWLGRSVSKCQWPHSNYHHSELVMFRHEPGAIVACWHCDNELRNQSDKVLDELIARNLTDWVIECVRIKTGCAADRMLSLAELCWWAVSEGIGDAITENMASRSLGLKDEPFESVYKESEIVPSHPAADILAERMSLVPVRQAAAEPQPQPEAVKPVVQVQVDAEAPATLFARPKRIRWISPRFIEWVKTQPCACCGQPADDAHHLIGWGQGGMATKAHDIFTIPLCRVHHRQLHDNPAAFEREYAPQPVLIIQLLDRAYALGVLA</sequence>
<name>A0A3N2S1X6_9ENTR</name>
<accession>A0A3N2S1X6</accession>
<organism evidence="2 3">
    <name type="scientific">Kluyvera ascorbata</name>
    <dbReference type="NCBI Taxonomy" id="51288"/>
    <lineage>
        <taxon>Bacteria</taxon>
        <taxon>Pseudomonadati</taxon>
        <taxon>Pseudomonadota</taxon>
        <taxon>Gammaproteobacteria</taxon>
        <taxon>Enterobacterales</taxon>
        <taxon>Enterobacteriaceae</taxon>
        <taxon>Kluyvera</taxon>
    </lineage>
</organism>
<dbReference type="AlphaFoldDB" id="A0A3N2S1X6"/>
<gene>
    <name evidence="2" type="ORF">EB837_12310</name>
</gene>
<evidence type="ECO:0000313" key="2">
    <source>
        <dbReference type="EMBL" id="ROU13703.1"/>
    </source>
</evidence>
<dbReference type="InterPro" id="IPR003615">
    <property type="entry name" value="HNH_nuc"/>
</dbReference>
<evidence type="ECO:0000259" key="1">
    <source>
        <dbReference type="SMART" id="SM00507"/>
    </source>
</evidence>
<dbReference type="EMBL" id="RHFN01000011">
    <property type="protein sequence ID" value="ROU13703.1"/>
    <property type="molecule type" value="Genomic_DNA"/>
</dbReference>
<dbReference type="CDD" id="cd00085">
    <property type="entry name" value="HNHc"/>
    <property type="match status" value="1"/>
</dbReference>
<dbReference type="Pfam" id="PF06147">
    <property type="entry name" value="DUF968"/>
    <property type="match status" value="1"/>
</dbReference>
<proteinExistence type="predicted"/>